<comment type="similarity">
    <text evidence="1">Belongs to the short-chain dehydrogenases/reductases (SDR) family.</text>
</comment>
<keyword evidence="4" id="KW-1185">Reference proteome</keyword>
<accession>A0A7W8V558</accession>
<reference evidence="3 4" key="1">
    <citation type="submission" date="2020-08" db="EMBL/GenBank/DDBJ databases">
        <title>Genomic Encyclopedia of Type Strains, Phase IV (KMG-V): Genome sequencing to study the core and pangenomes of soil and plant-associated prokaryotes.</title>
        <authorList>
            <person name="Whitman W."/>
        </authorList>
    </citation>
    <scope>NUCLEOTIDE SEQUENCE [LARGE SCALE GENOMIC DNA]</scope>
    <source>
        <strain evidence="3 4">JPY158</strain>
    </source>
</reference>
<dbReference type="EMBL" id="JACHDD010000002">
    <property type="protein sequence ID" value="MBB5423278.1"/>
    <property type="molecule type" value="Genomic_DNA"/>
</dbReference>
<dbReference type="InterPro" id="IPR002347">
    <property type="entry name" value="SDR_fam"/>
</dbReference>
<keyword evidence="2" id="KW-0560">Oxidoreductase</keyword>
<organism evidence="3 4">
    <name type="scientific">Paraburkholderia atlantica</name>
    <dbReference type="NCBI Taxonomy" id="2654982"/>
    <lineage>
        <taxon>Bacteria</taxon>
        <taxon>Pseudomonadati</taxon>
        <taxon>Pseudomonadota</taxon>
        <taxon>Betaproteobacteria</taxon>
        <taxon>Burkholderiales</taxon>
        <taxon>Burkholderiaceae</taxon>
        <taxon>Paraburkholderia</taxon>
    </lineage>
</organism>
<dbReference type="SUPFAM" id="SSF51735">
    <property type="entry name" value="NAD(P)-binding Rossmann-fold domains"/>
    <property type="match status" value="1"/>
</dbReference>
<dbReference type="PANTHER" id="PTHR43639">
    <property type="entry name" value="OXIDOREDUCTASE, SHORT-CHAIN DEHYDROGENASE/REDUCTASE FAMILY (AFU_ORTHOLOGUE AFUA_5G02870)"/>
    <property type="match status" value="1"/>
</dbReference>
<protein>
    <submittedName>
        <fullName evidence="3">NAD(P)-dependent dehydrogenase (Short-subunit alcohol dehydrogenase family)</fullName>
    </submittedName>
</protein>
<dbReference type="PANTHER" id="PTHR43639:SF1">
    <property type="entry name" value="SHORT-CHAIN DEHYDROGENASE_REDUCTASE FAMILY PROTEIN"/>
    <property type="match status" value="1"/>
</dbReference>
<dbReference type="Gene3D" id="3.40.50.720">
    <property type="entry name" value="NAD(P)-binding Rossmann-like Domain"/>
    <property type="match status" value="1"/>
</dbReference>
<dbReference type="Proteomes" id="UP000592780">
    <property type="component" value="Unassembled WGS sequence"/>
</dbReference>
<dbReference type="AlphaFoldDB" id="A0A7W8V558"/>
<dbReference type="InterPro" id="IPR036291">
    <property type="entry name" value="NAD(P)-bd_dom_sf"/>
</dbReference>
<comment type="caution">
    <text evidence="3">The sequence shown here is derived from an EMBL/GenBank/DDBJ whole genome shotgun (WGS) entry which is preliminary data.</text>
</comment>
<sequence length="103" mass="10671">MEKLLANQVALITGASSGIGYGVAKALADAGAAVVLNYHSHAEPDEKLADEIEKAGGSAIAIHADVSNPAQVANLFEASRARFGASISWLRMPDCKRTAHSPT</sequence>
<evidence type="ECO:0000313" key="4">
    <source>
        <dbReference type="Proteomes" id="UP000592780"/>
    </source>
</evidence>
<gene>
    <name evidence="3" type="ORF">HDG40_001420</name>
</gene>
<evidence type="ECO:0000256" key="2">
    <source>
        <dbReference type="ARBA" id="ARBA00023002"/>
    </source>
</evidence>
<evidence type="ECO:0000256" key="1">
    <source>
        <dbReference type="ARBA" id="ARBA00006484"/>
    </source>
</evidence>
<name>A0A7W8V558_PARAM</name>
<evidence type="ECO:0000313" key="3">
    <source>
        <dbReference type="EMBL" id="MBB5423278.1"/>
    </source>
</evidence>
<proteinExistence type="inferred from homology"/>
<dbReference type="GO" id="GO:0016491">
    <property type="term" value="F:oxidoreductase activity"/>
    <property type="evidence" value="ECO:0007669"/>
    <property type="project" value="UniProtKB-KW"/>
</dbReference>
<dbReference type="Pfam" id="PF00106">
    <property type="entry name" value="adh_short"/>
    <property type="match status" value="1"/>
</dbReference>